<feature type="signal peptide" evidence="5">
    <location>
        <begin position="1"/>
        <end position="30"/>
    </location>
</feature>
<dbReference type="Proteomes" id="UP000562027">
    <property type="component" value="Unassembled WGS sequence"/>
</dbReference>
<evidence type="ECO:0000256" key="1">
    <source>
        <dbReference type="ARBA" id="ARBA00004167"/>
    </source>
</evidence>
<protein>
    <submittedName>
        <fullName evidence="7">Protein TonB</fullName>
    </submittedName>
</protein>
<accession>A0A840LDE8</accession>
<evidence type="ECO:0000256" key="5">
    <source>
        <dbReference type="SAM" id="SignalP"/>
    </source>
</evidence>
<dbReference type="GO" id="GO:0016020">
    <property type="term" value="C:membrane"/>
    <property type="evidence" value="ECO:0007669"/>
    <property type="project" value="UniProtKB-SubCell"/>
</dbReference>
<dbReference type="InterPro" id="IPR006260">
    <property type="entry name" value="TonB/TolA_C"/>
</dbReference>
<sequence>MQTQTFTPSSLLRAAGLFCAAMTLALAAQASPKVIKKVPPEFPREAAQQSISSGVVKAKMSIDAEGKVTGVDILEAEPRRVFDKAVTRALMDWRFEASGEKQTHEVKLVFKNED</sequence>
<name>A0A840LDE8_9BURK</name>
<evidence type="ECO:0000313" key="7">
    <source>
        <dbReference type="EMBL" id="MBB4844703.1"/>
    </source>
</evidence>
<proteinExistence type="predicted"/>
<dbReference type="InterPro" id="IPR037682">
    <property type="entry name" value="TonB_C"/>
</dbReference>
<keyword evidence="4" id="KW-0472">Membrane</keyword>
<comment type="subcellular location">
    <subcellularLocation>
        <location evidence="1">Membrane</location>
        <topology evidence="1">Single-pass membrane protein</topology>
    </subcellularLocation>
</comment>
<dbReference type="NCBIfam" id="TIGR01352">
    <property type="entry name" value="tonB_Cterm"/>
    <property type="match status" value="1"/>
</dbReference>
<evidence type="ECO:0000256" key="2">
    <source>
        <dbReference type="ARBA" id="ARBA00022692"/>
    </source>
</evidence>
<keyword evidence="5" id="KW-0732">Signal</keyword>
<gene>
    <name evidence="7" type="ORF">HNP55_003247</name>
</gene>
<dbReference type="RefSeq" id="WP_184301490.1">
    <property type="nucleotide sequence ID" value="NZ_JACHLP010000006.1"/>
</dbReference>
<dbReference type="AlphaFoldDB" id="A0A840LDE8"/>
<keyword evidence="3" id="KW-1133">Transmembrane helix</keyword>
<dbReference type="Pfam" id="PF03544">
    <property type="entry name" value="TonB_C"/>
    <property type="match status" value="1"/>
</dbReference>
<keyword evidence="8" id="KW-1185">Reference proteome</keyword>
<dbReference type="EMBL" id="JACHLP010000006">
    <property type="protein sequence ID" value="MBB4844703.1"/>
    <property type="molecule type" value="Genomic_DNA"/>
</dbReference>
<dbReference type="SUPFAM" id="SSF74653">
    <property type="entry name" value="TolA/TonB C-terminal domain"/>
    <property type="match status" value="1"/>
</dbReference>
<dbReference type="Gene3D" id="3.30.2420.10">
    <property type="entry name" value="TonB"/>
    <property type="match status" value="1"/>
</dbReference>
<evidence type="ECO:0000256" key="4">
    <source>
        <dbReference type="ARBA" id="ARBA00023136"/>
    </source>
</evidence>
<feature type="domain" description="TonB C-terminal" evidence="6">
    <location>
        <begin position="27"/>
        <end position="114"/>
    </location>
</feature>
<evidence type="ECO:0000256" key="3">
    <source>
        <dbReference type="ARBA" id="ARBA00022989"/>
    </source>
</evidence>
<feature type="chain" id="PRO_5032728162" evidence="5">
    <location>
        <begin position="31"/>
        <end position="114"/>
    </location>
</feature>
<evidence type="ECO:0000313" key="8">
    <source>
        <dbReference type="Proteomes" id="UP000562027"/>
    </source>
</evidence>
<evidence type="ECO:0000259" key="6">
    <source>
        <dbReference type="PROSITE" id="PS52015"/>
    </source>
</evidence>
<organism evidence="7 8">
    <name type="scientific">Roseateles oligotrophus</name>
    <dbReference type="NCBI Taxonomy" id="1769250"/>
    <lineage>
        <taxon>Bacteria</taxon>
        <taxon>Pseudomonadati</taxon>
        <taxon>Pseudomonadota</taxon>
        <taxon>Betaproteobacteria</taxon>
        <taxon>Burkholderiales</taxon>
        <taxon>Sphaerotilaceae</taxon>
        <taxon>Roseateles</taxon>
    </lineage>
</organism>
<comment type="caution">
    <text evidence="7">The sequence shown here is derived from an EMBL/GenBank/DDBJ whole genome shotgun (WGS) entry which is preliminary data.</text>
</comment>
<reference evidence="7 8" key="1">
    <citation type="submission" date="2020-08" db="EMBL/GenBank/DDBJ databases">
        <title>Functional genomics of gut bacteria from endangered species of beetles.</title>
        <authorList>
            <person name="Carlos-Shanley C."/>
        </authorList>
    </citation>
    <scope>NUCLEOTIDE SEQUENCE [LARGE SCALE GENOMIC DNA]</scope>
    <source>
        <strain evidence="7 8">S00239</strain>
    </source>
</reference>
<keyword evidence="2" id="KW-0812">Transmembrane</keyword>
<dbReference type="PROSITE" id="PS52015">
    <property type="entry name" value="TONB_CTD"/>
    <property type="match status" value="1"/>
</dbReference>
<dbReference type="GO" id="GO:0055085">
    <property type="term" value="P:transmembrane transport"/>
    <property type="evidence" value="ECO:0007669"/>
    <property type="project" value="InterPro"/>
</dbReference>